<dbReference type="AlphaFoldDB" id="A0A2Z6LMQ3"/>
<dbReference type="Pfam" id="PF13966">
    <property type="entry name" value="zf-RVT"/>
    <property type="match status" value="1"/>
</dbReference>
<sequence length="193" mass="22011">MKPNSCEKNLVQQVTLPVEGFDDNLIWKASANGDLSMKDAYDFKRKHFPIKSCAKSIWNKDVPPSKSLLAWRLMHGKVPTDDMLMARGCNIASMCSMCRSTSESSHHLFFECNFAYSIWCWLATILNLTLQFQSLEDIWNLCERSWSPQCKVTSLSAILNIMTAIWPARNNARFNNKLLIGNLQSLGFLQTSH</sequence>
<name>A0A2Z6LMQ3_TRISU</name>
<accession>A0A2Z6LMQ3</accession>
<dbReference type="OrthoDB" id="1434423at2759"/>
<evidence type="ECO:0000259" key="1">
    <source>
        <dbReference type="Pfam" id="PF13966"/>
    </source>
</evidence>
<dbReference type="Proteomes" id="UP000242715">
    <property type="component" value="Unassembled WGS sequence"/>
</dbReference>
<feature type="domain" description="Reverse transcriptase zinc-binding" evidence="1">
    <location>
        <begin position="36"/>
        <end position="119"/>
    </location>
</feature>
<protein>
    <recommendedName>
        <fullName evidence="1">Reverse transcriptase zinc-binding domain-containing protein</fullName>
    </recommendedName>
</protein>
<dbReference type="InterPro" id="IPR026960">
    <property type="entry name" value="RVT-Znf"/>
</dbReference>
<gene>
    <name evidence="2" type="ORF">TSUD_105860</name>
</gene>
<reference evidence="3" key="1">
    <citation type="journal article" date="2017" name="Front. Plant Sci.">
        <title>Climate Clever Clovers: New Paradigm to Reduce the Environmental Footprint of Ruminants by Breeding Low Methanogenic Forages Utilizing Haplotype Variation.</title>
        <authorList>
            <person name="Kaur P."/>
            <person name="Appels R."/>
            <person name="Bayer P.E."/>
            <person name="Keeble-Gagnere G."/>
            <person name="Wang J."/>
            <person name="Hirakawa H."/>
            <person name="Shirasawa K."/>
            <person name="Vercoe P."/>
            <person name="Stefanova K."/>
            <person name="Durmic Z."/>
            <person name="Nichols P."/>
            <person name="Revell C."/>
            <person name="Isobe S.N."/>
            <person name="Edwards D."/>
            <person name="Erskine W."/>
        </authorList>
    </citation>
    <scope>NUCLEOTIDE SEQUENCE [LARGE SCALE GENOMIC DNA]</scope>
    <source>
        <strain evidence="3">cv. Daliak</strain>
    </source>
</reference>
<proteinExistence type="predicted"/>
<dbReference type="EMBL" id="DF973166">
    <property type="protein sequence ID" value="GAU17087.1"/>
    <property type="molecule type" value="Genomic_DNA"/>
</dbReference>
<organism evidence="2 3">
    <name type="scientific">Trifolium subterraneum</name>
    <name type="common">Subterranean clover</name>
    <dbReference type="NCBI Taxonomy" id="3900"/>
    <lineage>
        <taxon>Eukaryota</taxon>
        <taxon>Viridiplantae</taxon>
        <taxon>Streptophyta</taxon>
        <taxon>Embryophyta</taxon>
        <taxon>Tracheophyta</taxon>
        <taxon>Spermatophyta</taxon>
        <taxon>Magnoliopsida</taxon>
        <taxon>eudicotyledons</taxon>
        <taxon>Gunneridae</taxon>
        <taxon>Pentapetalae</taxon>
        <taxon>rosids</taxon>
        <taxon>fabids</taxon>
        <taxon>Fabales</taxon>
        <taxon>Fabaceae</taxon>
        <taxon>Papilionoideae</taxon>
        <taxon>50 kb inversion clade</taxon>
        <taxon>NPAAA clade</taxon>
        <taxon>Hologalegina</taxon>
        <taxon>IRL clade</taxon>
        <taxon>Trifolieae</taxon>
        <taxon>Trifolium</taxon>
    </lineage>
</organism>
<keyword evidence="3" id="KW-1185">Reference proteome</keyword>
<evidence type="ECO:0000313" key="3">
    <source>
        <dbReference type="Proteomes" id="UP000242715"/>
    </source>
</evidence>
<evidence type="ECO:0000313" key="2">
    <source>
        <dbReference type="EMBL" id="GAU17087.1"/>
    </source>
</evidence>